<keyword evidence="3" id="KW-1185">Reference proteome</keyword>
<organism evidence="2 3">
    <name type="scientific">Bifidobacterium apri</name>
    <dbReference type="NCBI Taxonomy" id="1769423"/>
    <lineage>
        <taxon>Bacteria</taxon>
        <taxon>Bacillati</taxon>
        <taxon>Actinomycetota</taxon>
        <taxon>Actinomycetes</taxon>
        <taxon>Bifidobacteriales</taxon>
        <taxon>Bifidobacteriaceae</taxon>
        <taxon>Bifidobacterium</taxon>
    </lineage>
</organism>
<accession>A0A6A2WEM6</accession>
<evidence type="ECO:0008006" key="4">
    <source>
        <dbReference type="Google" id="ProtNLM"/>
    </source>
</evidence>
<dbReference type="Proteomes" id="UP000440041">
    <property type="component" value="Unassembled WGS sequence"/>
</dbReference>
<dbReference type="AlphaFoldDB" id="A0A6A2WEM6"/>
<dbReference type="EMBL" id="WBSO01000003">
    <property type="protein sequence ID" value="KAB8299531.1"/>
    <property type="molecule type" value="Genomic_DNA"/>
</dbReference>
<evidence type="ECO:0000313" key="3">
    <source>
        <dbReference type="Proteomes" id="UP000440041"/>
    </source>
</evidence>
<gene>
    <name evidence="2" type="ORF">DSM100238_0565</name>
</gene>
<feature type="region of interest" description="Disordered" evidence="1">
    <location>
        <begin position="632"/>
        <end position="660"/>
    </location>
</feature>
<evidence type="ECO:0000256" key="1">
    <source>
        <dbReference type="SAM" id="MobiDB-lite"/>
    </source>
</evidence>
<dbReference type="RefSeq" id="WP_152355228.1">
    <property type="nucleotide sequence ID" value="NZ_JBHLXF010000010.1"/>
</dbReference>
<feature type="compositionally biased region" description="Low complexity" evidence="1">
    <location>
        <begin position="555"/>
        <end position="564"/>
    </location>
</feature>
<feature type="region of interest" description="Disordered" evidence="1">
    <location>
        <begin position="532"/>
        <end position="564"/>
    </location>
</feature>
<name>A0A6A2WEM6_9BIFI</name>
<proteinExistence type="predicted"/>
<protein>
    <recommendedName>
        <fullName evidence="4">Tubuliform spidroin</fullName>
    </recommendedName>
</protein>
<reference evidence="2 3" key="1">
    <citation type="submission" date="2019-09" db="EMBL/GenBank/DDBJ databases">
        <title>Characterization of the phylogenetic diversity of two novel species belonging to the genus Bifidobacterium: Bifidobacterium cebidarum sp. nov. and Bifidobacterium leontopitheci sp. nov.</title>
        <authorList>
            <person name="Lugli G.A."/>
            <person name="Duranti S."/>
            <person name="Milani C."/>
            <person name="Turroni F."/>
            <person name="Ventura M."/>
        </authorList>
    </citation>
    <scope>NUCLEOTIDE SEQUENCE [LARGE SCALE GENOMIC DNA]</scope>
    <source>
        <strain evidence="2 3">DSM 100238</strain>
    </source>
</reference>
<sequence length="682" mass="69637">MTVIRSTRRGQGKHPGRIAGRVCGITVSCAMTLAIAAGGAAPAHEAEYPLGTAAATKTQDVFGILHAGTISGELYIVNDFQIDQSGTIIDYGLTGAGEPIATAVGGGEHAAGTAANTLTKVSSGLKAMPWTVRVQYSLNGPNVDSSAVSGANGLVGLHVTVSPNPLADTDYATTTIPVIAFTVPTKVTSAITGSSGTLVAQNGTDMLVVAVGRPARTTSFDFFFNAKHCSMSPLAVAAVEASDIAEFSRSMTALATRASNLSDIAIGGGKHDTKLLNRLKTMRDEEQDKATQAIAAADPAYQQAFHDYMAAYVTSYTGHLSGSIGDSTQMSALLGTAAELKGDTPVAHAVAKISDATNDRSAARSHQGAADAIDDAIRQIELRGTTGLAADLKRQAASQLSRAAKDFKTGQKMMHDAMIPFSMAYTDAYTRHLSKMTGGTAAGADAYAKQAIEQTNDEFASNKNLTSDNQKVQAALDTMAAAKAREGQGNMLLTLAALIAKSDGDASGSAKDTASDWKTVTATGLASYASQRRAGTRIGSGSSGGSDGDSDGADPDAAASAPAAPLASTRTLYGLSGQTHGIETDMSGTVNDVVAVETAADIIKNAVDTLTADGTSSSAALTRAIAEARTAVSKASTSGGTRPEADATEASRIGRQGASRDVVTPVNTHTTGARFLMVTDGL</sequence>
<comment type="caution">
    <text evidence="2">The sequence shown here is derived from an EMBL/GenBank/DDBJ whole genome shotgun (WGS) entry which is preliminary data.</text>
</comment>
<evidence type="ECO:0000313" key="2">
    <source>
        <dbReference type="EMBL" id="KAB8299531.1"/>
    </source>
</evidence>
<dbReference type="OrthoDB" id="3240077at2"/>